<reference evidence="2 3" key="1">
    <citation type="submission" date="2021-03" db="EMBL/GenBank/DDBJ databases">
        <title>Whole genome shotgun sequence of Salinispora arenicola NBRC 105043.</title>
        <authorList>
            <person name="Komaki H."/>
            <person name="Tamura T."/>
        </authorList>
    </citation>
    <scope>NUCLEOTIDE SEQUENCE [LARGE SCALE GENOMIC DNA]</scope>
    <source>
        <strain evidence="2 3">NBRC 105043</strain>
    </source>
</reference>
<comment type="caution">
    <text evidence="2">The sequence shown here is derived from an EMBL/GenBank/DDBJ whole genome shotgun (WGS) entry which is preliminary data.</text>
</comment>
<dbReference type="EMBL" id="BOQM01000030">
    <property type="protein sequence ID" value="GIM87093.1"/>
    <property type="molecule type" value="Genomic_DNA"/>
</dbReference>
<evidence type="ECO:0000313" key="3">
    <source>
        <dbReference type="Proteomes" id="UP000677457"/>
    </source>
</evidence>
<name>A0ABQ4JVZ6_SALAC</name>
<protein>
    <submittedName>
        <fullName evidence="2">Uncharacterized protein</fullName>
    </submittedName>
</protein>
<proteinExistence type="predicted"/>
<gene>
    <name evidence="2" type="ORF">Sar04_38290</name>
</gene>
<evidence type="ECO:0000256" key="1">
    <source>
        <dbReference type="SAM" id="MobiDB-lite"/>
    </source>
</evidence>
<feature type="region of interest" description="Disordered" evidence="1">
    <location>
        <begin position="101"/>
        <end position="130"/>
    </location>
</feature>
<accession>A0ABQ4JVZ6</accession>
<evidence type="ECO:0000313" key="2">
    <source>
        <dbReference type="EMBL" id="GIM87093.1"/>
    </source>
</evidence>
<dbReference type="Proteomes" id="UP000677457">
    <property type="component" value="Unassembled WGS sequence"/>
</dbReference>
<organism evidence="2 3">
    <name type="scientific">Salinispora arenicola</name>
    <dbReference type="NCBI Taxonomy" id="168697"/>
    <lineage>
        <taxon>Bacteria</taxon>
        <taxon>Bacillati</taxon>
        <taxon>Actinomycetota</taxon>
        <taxon>Actinomycetes</taxon>
        <taxon>Micromonosporales</taxon>
        <taxon>Micromonosporaceae</taxon>
        <taxon>Salinispora</taxon>
    </lineage>
</organism>
<sequence length="130" mass="13387">MVSSGREVRADRVSDSTVSFIRSPLETTSAGGSWHPVSTSWRDTASRAGACATALVAGAMVADTGMAALMGALLVVLASPLHRGPVGYVFMSGQGCPGQADQWRGVGSASMDDTVRVPAPRHASRADREG</sequence>
<keyword evidence="3" id="KW-1185">Reference proteome</keyword>